<feature type="transmembrane region" description="Helical" evidence="6">
    <location>
        <begin position="181"/>
        <end position="200"/>
    </location>
</feature>
<evidence type="ECO:0000256" key="3">
    <source>
        <dbReference type="ARBA" id="ARBA00022692"/>
    </source>
</evidence>
<evidence type="ECO:0000259" key="7">
    <source>
        <dbReference type="Pfam" id="PF00892"/>
    </source>
</evidence>
<dbReference type="InterPro" id="IPR050638">
    <property type="entry name" value="AA-Vitamin_Transporters"/>
</dbReference>
<evidence type="ECO:0000313" key="8">
    <source>
        <dbReference type="EMBL" id="ASY15790.1"/>
    </source>
</evidence>
<name>A0A249KG68_9ACTN</name>
<evidence type="ECO:0000256" key="5">
    <source>
        <dbReference type="ARBA" id="ARBA00023136"/>
    </source>
</evidence>
<feature type="transmembrane region" description="Helical" evidence="6">
    <location>
        <begin position="245"/>
        <end position="262"/>
    </location>
</feature>
<dbReference type="RefSeq" id="WP_095673385.1">
    <property type="nucleotide sequence ID" value="NZ_CP016773.1"/>
</dbReference>
<keyword evidence="3 6" id="KW-0812">Transmembrane</keyword>
<feature type="transmembrane region" description="Helical" evidence="6">
    <location>
        <begin position="126"/>
        <end position="146"/>
    </location>
</feature>
<feature type="domain" description="EamA" evidence="7">
    <location>
        <begin position="153"/>
        <end position="285"/>
    </location>
</feature>
<dbReference type="Proteomes" id="UP000217215">
    <property type="component" value="Chromosome"/>
</dbReference>
<evidence type="ECO:0000256" key="6">
    <source>
        <dbReference type="SAM" id="Phobius"/>
    </source>
</evidence>
<feature type="domain" description="EamA" evidence="7">
    <location>
        <begin position="4"/>
        <end position="140"/>
    </location>
</feature>
<dbReference type="SUPFAM" id="SSF103481">
    <property type="entry name" value="Multidrug resistance efflux transporter EmrE"/>
    <property type="match status" value="2"/>
</dbReference>
<feature type="transmembrane region" description="Helical" evidence="6">
    <location>
        <begin position="67"/>
        <end position="86"/>
    </location>
</feature>
<keyword evidence="9" id="KW-1185">Reference proteome</keyword>
<feature type="transmembrane region" description="Helical" evidence="6">
    <location>
        <begin position="7"/>
        <end position="27"/>
    </location>
</feature>
<accession>A0A249KG68</accession>
<feature type="transmembrane region" description="Helical" evidence="6">
    <location>
        <begin position="92"/>
        <end position="114"/>
    </location>
</feature>
<gene>
    <name evidence="8" type="ORF">A1sIA56_02500</name>
</gene>
<keyword evidence="5 6" id="KW-0472">Membrane</keyword>
<evidence type="ECO:0000256" key="1">
    <source>
        <dbReference type="ARBA" id="ARBA00004141"/>
    </source>
</evidence>
<dbReference type="InterPro" id="IPR000620">
    <property type="entry name" value="EamA_dom"/>
</dbReference>
<evidence type="ECO:0000313" key="9">
    <source>
        <dbReference type="Proteomes" id="UP000217215"/>
    </source>
</evidence>
<feature type="transmembrane region" description="Helical" evidence="6">
    <location>
        <begin position="152"/>
        <end position="169"/>
    </location>
</feature>
<comment type="subcellular location">
    <subcellularLocation>
        <location evidence="1">Membrane</location>
        <topology evidence="1">Multi-pass membrane protein</topology>
    </subcellularLocation>
</comment>
<feature type="transmembrane region" description="Helical" evidence="6">
    <location>
        <begin position="268"/>
        <end position="285"/>
    </location>
</feature>
<dbReference type="OrthoDB" id="4630069at2"/>
<evidence type="ECO:0000256" key="2">
    <source>
        <dbReference type="ARBA" id="ARBA00007362"/>
    </source>
</evidence>
<dbReference type="GO" id="GO:0016020">
    <property type="term" value="C:membrane"/>
    <property type="evidence" value="ECO:0007669"/>
    <property type="project" value="UniProtKB-SubCell"/>
</dbReference>
<feature type="transmembrane region" description="Helical" evidence="6">
    <location>
        <begin position="33"/>
        <end position="55"/>
    </location>
</feature>
<protein>
    <submittedName>
        <fullName evidence="8">EamA-like transporter family protein</fullName>
    </submittedName>
</protein>
<dbReference type="EMBL" id="CP016773">
    <property type="protein sequence ID" value="ASY15790.1"/>
    <property type="molecule type" value="Genomic_DNA"/>
</dbReference>
<evidence type="ECO:0000256" key="4">
    <source>
        <dbReference type="ARBA" id="ARBA00022989"/>
    </source>
</evidence>
<dbReference type="KEGG" id="psuf:A1sIA56_02500"/>
<dbReference type="AlphaFoldDB" id="A0A249KG68"/>
<dbReference type="PANTHER" id="PTHR32322">
    <property type="entry name" value="INNER MEMBRANE TRANSPORTER"/>
    <property type="match status" value="1"/>
</dbReference>
<sequence length="291" mass="30834">MSRRGWFLFILVGFLWGIPYLFIKVAVDPDNGFSPATVVCLRTAIGAAILIPIAIKQRQFIAAVRGWRYVFAYALLEMIGPWILIGTAEQKISSGLAGLLVASVPIWATIFASMRGDKSVWHHTRLFGIIAGFIGLVAVVGIESITGSADPLSIAMVLVASIGYSYAVMMVQGALPHVSGIAINAVAMLMTAIFYMPFTIAQWPTHQISDGAIRAIVGLGVLSTGAAFAAFFTLASIIGVARGSLVTYLNTAIAVILGVIILNEPLTVGIVLGLPLVLIGSYFASRKPVAK</sequence>
<keyword evidence="4 6" id="KW-1133">Transmembrane helix</keyword>
<organism evidence="8 9">
    <name type="scientific">Candidatus Planktophila sulfonica</name>
    <dbReference type="NCBI Taxonomy" id="1884904"/>
    <lineage>
        <taxon>Bacteria</taxon>
        <taxon>Bacillati</taxon>
        <taxon>Actinomycetota</taxon>
        <taxon>Actinomycetes</taxon>
        <taxon>Candidatus Nanopelagicales</taxon>
        <taxon>Candidatus Nanopelagicaceae</taxon>
        <taxon>Candidatus Planktophila</taxon>
    </lineage>
</organism>
<proteinExistence type="inferred from homology"/>
<dbReference type="Pfam" id="PF00892">
    <property type="entry name" value="EamA"/>
    <property type="match status" value="2"/>
</dbReference>
<comment type="similarity">
    <text evidence="2">Belongs to the EamA transporter family.</text>
</comment>
<reference evidence="8 9" key="1">
    <citation type="submission" date="2016-07" db="EMBL/GenBank/DDBJ databases">
        <title>High microdiversification within the ubiquitous acI lineage of Actinobacteria.</title>
        <authorList>
            <person name="Neuenschwander S.M."/>
            <person name="Salcher M."/>
            <person name="Ghai R."/>
            <person name="Pernthaler J."/>
        </authorList>
    </citation>
    <scope>NUCLEOTIDE SEQUENCE [LARGE SCALE GENOMIC DNA]</scope>
    <source>
        <strain evidence="8">MMS-IA-56</strain>
    </source>
</reference>
<dbReference type="InterPro" id="IPR037185">
    <property type="entry name" value="EmrE-like"/>
</dbReference>
<feature type="transmembrane region" description="Helical" evidence="6">
    <location>
        <begin position="212"/>
        <end position="238"/>
    </location>
</feature>
<dbReference type="PANTHER" id="PTHR32322:SF2">
    <property type="entry name" value="EAMA DOMAIN-CONTAINING PROTEIN"/>
    <property type="match status" value="1"/>
</dbReference>